<name>A0AAD4HYY7_9PEZI</name>
<sequence>MAEPIVENNPNPSGGPDYKAKLDEAASRVKSPPQEDQGSGIIDKVSQYVPAVGRMLGSQENEQEAEPSTVGKNIPGPPERPNHDTQIEEFLKDQHRSKKVVGFDEPTQ</sequence>
<evidence type="ECO:0000256" key="1">
    <source>
        <dbReference type="SAM" id="MobiDB-lite"/>
    </source>
</evidence>
<feature type="compositionally biased region" description="Basic and acidic residues" evidence="1">
    <location>
        <begin position="18"/>
        <end position="27"/>
    </location>
</feature>
<keyword evidence="3" id="KW-1185">Reference proteome</keyword>
<evidence type="ECO:0000313" key="2">
    <source>
        <dbReference type="EMBL" id="KAG7289532.1"/>
    </source>
</evidence>
<proteinExistence type="predicted"/>
<evidence type="ECO:0000313" key="3">
    <source>
        <dbReference type="Proteomes" id="UP001197093"/>
    </source>
</evidence>
<dbReference type="AlphaFoldDB" id="A0AAD4HYY7"/>
<dbReference type="EMBL" id="JAHCVI010000002">
    <property type="protein sequence ID" value="KAG7289532.1"/>
    <property type="molecule type" value="Genomic_DNA"/>
</dbReference>
<reference evidence="2" key="1">
    <citation type="submission" date="2023-02" db="EMBL/GenBank/DDBJ databases">
        <authorList>
            <person name="Palmer J.M."/>
        </authorList>
    </citation>
    <scope>NUCLEOTIDE SEQUENCE</scope>
    <source>
        <strain evidence="2">FW57</strain>
    </source>
</reference>
<protein>
    <submittedName>
        <fullName evidence="2">Uncharacterized protein</fullName>
    </submittedName>
</protein>
<comment type="caution">
    <text evidence="2">The sequence shown here is derived from an EMBL/GenBank/DDBJ whole genome shotgun (WGS) entry which is preliminary data.</text>
</comment>
<dbReference type="Proteomes" id="UP001197093">
    <property type="component" value="Unassembled WGS sequence"/>
</dbReference>
<accession>A0AAD4HYY7</accession>
<gene>
    <name evidence="2" type="ORF">NEMBOFW57_005903</name>
</gene>
<feature type="region of interest" description="Disordered" evidence="1">
    <location>
        <begin position="1"/>
        <end position="41"/>
    </location>
</feature>
<organism evidence="2 3">
    <name type="scientific">Staphylotrichum longicolle</name>
    <dbReference type="NCBI Taxonomy" id="669026"/>
    <lineage>
        <taxon>Eukaryota</taxon>
        <taxon>Fungi</taxon>
        <taxon>Dikarya</taxon>
        <taxon>Ascomycota</taxon>
        <taxon>Pezizomycotina</taxon>
        <taxon>Sordariomycetes</taxon>
        <taxon>Sordariomycetidae</taxon>
        <taxon>Sordariales</taxon>
        <taxon>Chaetomiaceae</taxon>
        <taxon>Staphylotrichum</taxon>
    </lineage>
</organism>
<feature type="region of interest" description="Disordered" evidence="1">
    <location>
        <begin position="57"/>
        <end position="84"/>
    </location>
</feature>